<organism evidence="2 3">
    <name type="scientific">Eumeta variegata</name>
    <name type="common">Bagworm moth</name>
    <name type="synonym">Eumeta japonica</name>
    <dbReference type="NCBI Taxonomy" id="151549"/>
    <lineage>
        <taxon>Eukaryota</taxon>
        <taxon>Metazoa</taxon>
        <taxon>Ecdysozoa</taxon>
        <taxon>Arthropoda</taxon>
        <taxon>Hexapoda</taxon>
        <taxon>Insecta</taxon>
        <taxon>Pterygota</taxon>
        <taxon>Neoptera</taxon>
        <taxon>Endopterygota</taxon>
        <taxon>Lepidoptera</taxon>
        <taxon>Glossata</taxon>
        <taxon>Ditrysia</taxon>
        <taxon>Tineoidea</taxon>
        <taxon>Psychidae</taxon>
        <taxon>Oiketicinae</taxon>
        <taxon>Eumeta</taxon>
    </lineage>
</organism>
<evidence type="ECO:0000256" key="1">
    <source>
        <dbReference type="SAM" id="MobiDB-lite"/>
    </source>
</evidence>
<feature type="compositionally biased region" description="Basic and acidic residues" evidence="1">
    <location>
        <begin position="82"/>
        <end position="93"/>
    </location>
</feature>
<proteinExistence type="predicted"/>
<reference evidence="2 3" key="1">
    <citation type="journal article" date="2019" name="Commun. Biol.">
        <title>The bagworm genome reveals a unique fibroin gene that provides high tensile strength.</title>
        <authorList>
            <person name="Kono N."/>
            <person name="Nakamura H."/>
            <person name="Ohtoshi R."/>
            <person name="Tomita M."/>
            <person name="Numata K."/>
            <person name="Arakawa K."/>
        </authorList>
    </citation>
    <scope>NUCLEOTIDE SEQUENCE [LARGE SCALE GENOMIC DNA]</scope>
</reference>
<keyword evidence="3" id="KW-1185">Reference proteome</keyword>
<sequence length="139" mass="15579">MKPDSITYRLILLAVRREYSTNTDKFSSKNKRKSEVDPVLASCRRASSCPSMLGNRRSIKKTLDEEKLALGRGGGRSNGKSKGRECKECDRRARGSAALSRNRLAMLRPRQTRGSTENHFEPMSTKCEQDKAGERAKDG</sequence>
<protein>
    <submittedName>
        <fullName evidence="2">Uncharacterized protein</fullName>
    </submittedName>
</protein>
<dbReference type="EMBL" id="BGZK01001229">
    <property type="protein sequence ID" value="GBP74917.1"/>
    <property type="molecule type" value="Genomic_DNA"/>
</dbReference>
<gene>
    <name evidence="2" type="ORF">EVAR_54239_1</name>
</gene>
<accession>A0A4C1YKH0</accession>
<feature type="region of interest" description="Disordered" evidence="1">
    <location>
        <begin position="64"/>
        <end position="139"/>
    </location>
</feature>
<evidence type="ECO:0000313" key="3">
    <source>
        <dbReference type="Proteomes" id="UP000299102"/>
    </source>
</evidence>
<name>A0A4C1YKH0_EUMVA</name>
<feature type="compositionally biased region" description="Basic and acidic residues" evidence="1">
    <location>
        <begin position="127"/>
        <end position="139"/>
    </location>
</feature>
<comment type="caution">
    <text evidence="2">The sequence shown here is derived from an EMBL/GenBank/DDBJ whole genome shotgun (WGS) entry which is preliminary data.</text>
</comment>
<dbReference type="AlphaFoldDB" id="A0A4C1YKH0"/>
<evidence type="ECO:0000313" key="2">
    <source>
        <dbReference type="EMBL" id="GBP74917.1"/>
    </source>
</evidence>
<dbReference type="Proteomes" id="UP000299102">
    <property type="component" value="Unassembled WGS sequence"/>
</dbReference>